<dbReference type="SMART" id="SM00225">
    <property type="entry name" value="BTB"/>
    <property type="match status" value="1"/>
</dbReference>
<accession>A0A9Q0LGF4</accession>
<gene>
    <name evidence="2" type="ORF">M0811_10447</name>
</gene>
<proteinExistence type="predicted"/>
<evidence type="ECO:0000313" key="3">
    <source>
        <dbReference type="Proteomes" id="UP001149090"/>
    </source>
</evidence>
<comment type="caution">
    <text evidence="2">The sequence shown here is derived from an EMBL/GenBank/DDBJ whole genome shotgun (WGS) entry which is preliminary data.</text>
</comment>
<keyword evidence="3" id="KW-1185">Reference proteome</keyword>
<name>A0A9Q0LGF4_ANAIG</name>
<reference evidence="2" key="1">
    <citation type="submission" date="2022-10" db="EMBL/GenBank/DDBJ databases">
        <title>Novel sulphate-reducing endosymbionts in the free-living metamonad Anaeramoeba.</title>
        <authorList>
            <person name="Jerlstrom-Hultqvist J."/>
            <person name="Cepicka I."/>
            <person name="Gallot-Lavallee L."/>
            <person name="Salas-Leiva D."/>
            <person name="Curtis B.A."/>
            <person name="Zahonova K."/>
            <person name="Pipaliya S."/>
            <person name="Dacks J."/>
            <person name="Roger A.J."/>
        </authorList>
    </citation>
    <scope>NUCLEOTIDE SEQUENCE</scope>
    <source>
        <strain evidence="2">BMAN</strain>
    </source>
</reference>
<dbReference type="AlphaFoldDB" id="A0A9Q0LGF4"/>
<sequence>MKIRLNIGGKIFETTFSTLSLVPSTFFTIELSKIKKEEELEIFIDRDPKHFRKILNFLRNPNPNDFPLPSNLFILNEMKTEASFYQISTLVEIIENKIKFLSELSENKKKKTQDLFDKIHHVEVNLERILQAIDETYCGFQNGNFIIKLK</sequence>
<dbReference type="Pfam" id="PF02214">
    <property type="entry name" value="BTB_2"/>
    <property type="match status" value="1"/>
</dbReference>
<dbReference type="PROSITE" id="PS50097">
    <property type="entry name" value="BTB"/>
    <property type="match status" value="1"/>
</dbReference>
<dbReference type="Gene3D" id="3.30.710.10">
    <property type="entry name" value="Potassium Channel Kv1.1, Chain A"/>
    <property type="match status" value="1"/>
</dbReference>
<dbReference type="GO" id="GO:0051260">
    <property type="term" value="P:protein homooligomerization"/>
    <property type="evidence" value="ECO:0007669"/>
    <property type="project" value="InterPro"/>
</dbReference>
<dbReference type="PANTHER" id="PTHR11145">
    <property type="entry name" value="BTB/POZ DOMAIN-CONTAINING ADAPTER FOR CUL3-MEDIATED RHOA DEGRADATION PROTEIN FAMILY MEMBER"/>
    <property type="match status" value="1"/>
</dbReference>
<evidence type="ECO:0000313" key="2">
    <source>
        <dbReference type="EMBL" id="KAJ5071385.1"/>
    </source>
</evidence>
<dbReference type="InterPro" id="IPR011333">
    <property type="entry name" value="SKP1/BTB/POZ_sf"/>
</dbReference>
<dbReference type="SUPFAM" id="SSF54695">
    <property type="entry name" value="POZ domain"/>
    <property type="match status" value="1"/>
</dbReference>
<dbReference type="Proteomes" id="UP001149090">
    <property type="component" value="Unassembled WGS sequence"/>
</dbReference>
<dbReference type="InterPro" id="IPR003131">
    <property type="entry name" value="T1-type_BTB"/>
</dbReference>
<protein>
    <submittedName>
        <fullName evidence="2">Btb/poz domain-containing adapter for cul3-mediated rhoa degradation protein family member</fullName>
    </submittedName>
</protein>
<dbReference type="OrthoDB" id="2414723at2759"/>
<dbReference type="EMBL" id="JAPDFW010000089">
    <property type="protein sequence ID" value="KAJ5071385.1"/>
    <property type="molecule type" value="Genomic_DNA"/>
</dbReference>
<evidence type="ECO:0000259" key="1">
    <source>
        <dbReference type="PROSITE" id="PS50097"/>
    </source>
</evidence>
<organism evidence="2 3">
    <name type="scientific">Anaeramoeba ignava</name>
    <name type="common">Anaerobic marine amoeba</name>
    <dbReference type="NCBI Taxonomy" id="1746090"/>
    <lineage>
        <taxon>Eukaryota</taxon>
        <taxon>Metamonada</taxon>
        <taxon>Anaeramoebidae</taxon>
        <taxon>Anaeramoeba</taxon>
    </lineage>
</organism>
<feature type="domain" description="BTB" evidence="1">
    <location>
        <begin position="1"/>
        <end position="60"/>
    </location>
</feature>
<dbReference type="PANTHER" id="PTHR11145:SF12">
    <property type="entry name" value="BTB DOMAIN-CONTAINING PROTEIN"/>
    <property type="match status" value="1"/>
</dbReference>
<dbReference type="InterPro" id="IPR000210">
    <property type="entry name" value="BTB/POZ_dom"/>
</dbReference>
<dbReference type="InterPro" id="IPR045068">
    <property type="entry name" value="BACURD1-3"/>
</dbReference>